<dbReference type="EMBL" id="GIKN01002312">
    <property type="protein sequence ID" value="NIE44585.1"/>
    <property type="molecule type" value="Transcribed_RNA"/>
</dbReference>
<organism evidence="2">
    <name type="scientific">Rhipicephalus microplus</name>
    <name type="common">Cattle tick</name>
    <name type="synonym">Boophilus microplus</name>
    <dbReference type="NCBI Taxonomy" id="6941"/>
    <lineage>
        <taxon>Eukaryota</taxon>
        <taxon>Metazoa</taxon>
        <taxon>Ecdysozoa</taxon>
        <taxon>Arthropoda</taxon>
        <taxon>Chelicerata</taxon>
        <taxon>Arachnida</taxon>
        <taxon>Acari</taxon>
        <taxon>Parasitiformes</taxon>
        <taxon>Ixodida</taxon>
        <taxon>Ixodoidea</taxon>
        <taxon>Ixodidae</taxon>
        <taxon>Rhipicephalinae</taxon>
        <taxon>Rhipicephalus</taxon>
        <taxon>Boophilus</taxon>
    </lineage>
</organism>
<dbReference type="AlphaFoldDB" id="A0A6G5A0N4"/>
<feature type="transmembrane region" description="Helical" evidence="1">
    <location>
        <begin position="9"/>
        <end position="29"/>
    </location>
</feature>
<name>A0A6G5A0N4_RHIMP</name>
<keyword evidence="1" id="KW-0812">Transmembrane</keyword>
<evidence type="ECO:0000313" key="2">
    <source>
        <dbReference type="EMBL" id="NIE44585.1"/>
    </source>
</evidence>
<keyword evidence="1" id="KW-0472">Membrane</keyword>
<reference evidence="2" key="1">
    <citation type="submission" date="2020-03" db="EMBL/GenBank/DDBJ databases">
        <title>A transcriptome and proteome of the tick Rhipicephalus microplus shaped by the genetic composition of its hosts and developmental stage.</title>
        <authorList>
            <person name="Garcia G.R."/>
            <person name="Ribeiro J.M.C."/>
            <person name="Maruyama S.R."/>
            <person name="Gardinasse L.G."/>
            <person name="Nelson K."/>
            <person name="Ferreira B.R."/>
            <person name="Andrade T.G."/>
            <person name="Santos I.K.F.M."/>
        </authorList>
    </citation>
    <scope>NUCLEOTIDE SEQUENCE</scope>
    <source>
        <strain evidence="2">NSGR</strain>
        <tissue evidence="2">Salivary glands</tissue>
    </source>
</reference>
<feature type="transmembrane region" description="Helical" evidence="1">
    <location>
        <begin position="35"/>
        <end position="52"/>
    </location>
</feature>
<accession>A0A6G5A0N4</accession>
<sequence>MRSGQAERVLIFLYTLLLVCYHSCCYLYRRIVFHFAVLFFFFLVGRAPCVGCRNPLGLLKNLASWPPPRKRIRVRTTR</sequence>
<evidence type="ECO:0000256" key="1">
    <source>
        <dbReference type="SAM" id="Phobius"/>
    </source>
</evidence>
<protein>
    <submittedName>
        <fullName evidence="2">Uncharacterized protein</fullName>
    </submittedName>
</protein>
<proteinExistence type="predicted"/>
<keyword evidence="1" id="KW-1133">Transmembrane helix</keyword>